<proteinExistence type="predicted"/>
<sequence length="83" mass="9034">MLASNPGAVYLREGLLQDAINGWLGHLFDRKNRDRTVAALMDPQEPVIEASRASAKKRLTDAEAKSTRFQNAVMAGVDPAVLV</sequence>
<dbReference type="Proteomes" id="UP000199691">
    <property type="component" value="Unassembled WGS sequence"/>
</dbReference>
<dbReference type="RefSeq" id="WP_143022964.1">
    <property type="nucleotide sequence ID" value="NZ_FNIX01000022.1"/>
</dbReference>
<protein>
    <submittedName>
        <fullName evidence="1">Uncharacterized protein</fullName>
    </submittedName>
</protein>
<evidence type="ECO:0000313" key="2">
    <source>
        <dbReference type="Proteomes" id="UP000199691"/>
    </source>
</evidence>
<keyword evidence="2" id="KW-1185">Reference proteome</keyword>
<evidence type="ECO:0000313" key="1">
    <source>
        <dbReference type="EMBL" id="SDP93495.1"/>
    </source>
</evidence>
<name>A0A1H0WSL9_9PSEU</name>
<accession>A0A1H0WSL9</accession>
<dbReference type="STRING" id="641025.SAMN05421507_12220"/>
<dbReference type="AlphaFoldDB" id="A0A1H0WSL9"/>
<dbReference type="EMBL" id="FNIX01000022">
    <property type="protein sequence ID" value="SDP93495.1"/>
    <property type="molecule type" value="Genomic_DNA"/>
</dbReference>
<reference evidence="2" key="1">
    <citation type="submission" date="2016-10" db="EMBL/GenBank/DDBJ databases">
        <authorList>
            <person name="Varghese N."/>
            <person name="Submissions S."/>
        </authorList>
    </citation>
    <scope>NUCLEOTIDE SEQUENCE [LARGE SCALE GENOMIC DNA]</scope>
    <source>
        <strain evidence="2">CGMCC 4.6609</strain>
    </source>
</reference>
<organism evidence="1 2">
    <name type="scientific">Lentzea jiangxiensis</name>
    <dbReference type="NCBI Taxonomy" id="641025"/>
    <lineage>
        <taxon>Bacteria</taxon>
        <taxon>Bacillati</taxon>
        <taxon>Actinomycetota</taxon>
        <taxon>Actinomycetes</taxon>
        <taxon>Pseudonocardiales</taxon>
        <taxon>Pseudonocardiaceae</taxon>
        <taxon>Lentzea</taxon>
    </lineage>
</organism>
<dbReference type="OrthoDB" id="3372479at2"/>
<gene>
    <name evidence="1" type="ORF">SAMN05421507_12220</name>
</gene>